<comment type="subcellular location">
    <subcellularLocation>
        <location evidence="2">Cell membrane</location>
        <topology evidence="2">Lipid-anchor</topology>
    </subcellularLocation>
</comment>
<dbReference type="PANTHER" id="PTHR30203:SF30">
    <property type="entry name" value="OUTER MEMBRANE PROTEIN-RELATED"/>
    <property type="match status" value="1"/>
</dbReference>
<organism evidence="3 4">
    <name type="scientific">Pedobacter xixiisoli</name>
    <dbReference type="NCBI Taxonomy" id="1476464"/>
    <lineage>
        <taxon>Bacteria</taxon>
        <taxon>Pseudomonadati</taxon>
        <taxon>Bacteroidota</taxon>
        <taxon>Sphingobacteriia</taxon>
        <taxon>Sphingobacteriales</taxon>
        <taxon>Sphingobacteriaceae</taxon>
        <taxon>Pedobacter</taxon>
    </lineage>
</organism>
<dbReference type="GO" id="GO:0015562">
    <property type="term" value="F:efflux transmembrane transporter activity"/>
    <property type="evidence" value="ECO:0007669"/>
    <property type="project" value="InterPro"/>
</dbReference>
<evidence type="ECO:0000313" key="3">
    <source>
        <dbReference type="EMBL" id="SOD13313.1"/>
    </source>
</evidence>
<accession>A0A285ZUH5</accession>
<keyword evidence="2" id="KW-0564">Palmitate</keyword>
<sequence>MKITWLFHMTFKKYHYTHMKLGFNHIIIGTVMSLTLASCAVGKKYQRPDLALPEAYRNSVAVTGDTVLLPWRTFFKDQQLVTLINQALEKNKEVSVAMLNMEQLDLSFKQAKLGLLPTLDLSVSAGRVYQSQNSLNGSLSQQFVGTSYMDDYTATLSLAWEADIWGKAKMQKDAARANYFAQKENLSALKTRIIAQVAQAYYNLLSLDEQLRVAERNITLSDSTLRMIKLQYNAAQVNSLAVEQAVAQKKTAELLVPLAKQNIAVQENALSILCGDYPKNIARNEAFHQDDLSNVFPDGVPAKLLSRRPDLKAAEFAIVAANANTGLSKAAMYPTLSITPSIGVNSFQFNNWFDLPGSLVKNIGGNIAQPIFRKKALKTAYEVAKLEQEKSAEQFRQSMMVAVGEVSDAMVKNKFANERLTLVDEKKAALTKAVKNAMLLYKAGMSTYLEVIVAQNNALQNELDVITIQKDKYDAKIELYRALGGGVE</sequence>
<dbReference type="GO" id="GO:0005886">
    <property type="term" value="C:plasma membrane"/>
    <property type="evidence" value="ECO:0007669"/>
    <property type="project" value="UniProtKB-SubCell"/>
</dbReference>
<dbReference type="InterPro" id="IPR003423">
    <property type="entry name" value="OMP_efflux"/>
</dbReference>
<dbReference type="Pfam" id="PF02321">
    <property type="entry name" value="OEP"/>
    <property type="match status" value="2"/>
</dbReference>
<keyword evidence="4" id="KW-1185">Reference proteome</keyword>
<dbReference type="InterPro" id="IPR010131">
    <property type="entry name" value="MdtP/NodT-like"/>
</dbReference>
<evidence type="ECO:0000256" key="1">
    <source>
        <dbReference type="ARBA" id="ARBA00007613"/>
    </source>
</evidence>
<dbReference type="EMBL" id="OCMT01000001">
    <property type="protein sequence ID" value="SOD13313.1"/>
    <property type="molecule type" value="Genomic_DNA"/>
</dbReference>
<dbReference type="Proteomes" id="UP000219281">
    <property type="component" value="Unassembled WGS sequence"/>
</dbReference>
<gene>
    <name evidence="3" type="ORF">SAMN06297358_1140</name>
</gene>
<keyword evidence="2" id="KW-1134">Transmembrane beta strand</keyword>
<evidence type="ECO:0000313" key="4">
    <source>
        <dbReference type="Proteomes" id="UP000219281"/>
    </source>
</evidence>
<dbReference type="PANTHER" id="PTHR30203">
    <property type="entry name" value="OUTER MEMBRANE CATION EFFLUX PROTEIN"/>
    <property type="match status" value="1"/>
</dbReference>
<dbReference type="NCBIfam" id="TIGR01845">
    <property type="entry name" value="outer_NodT"/>
    <property type="match status" value="1"/>
</dbReference>
<keyword evidence="2" id="KW-0472">Membrane</keyword>
<dbReference type="RefSeq" id="WP_244904282.1">
    <property type="nucleotide sequence ID" value="NZ_OCMT01000001.1"/>
</dbReference>
<dbReference type="Gene3D" id="2.20.200.10">
    <property type="entry name" value="Outer membrane efflux proteins (OEP)"/>
    <property type="match status" value="1"/>
</dbReference>
<evidence type="ECO:0000256" key="2">
    <source>
        <dbReference type="RuleBase" id="RU362097"/>
    </source>
</evidence>
<reference evidence="4" key="1">
    <citation type="submission" date="2017-09" db="EMBL/GenBank/DDBJ databases">
        <authorList>
            <person name="Varghese N."/>
            <person name="Submissions S."/>
        </authorList>
    </citation>
    <scope>NUCLEOTIDE SEQUENCE [LARGE SCALE GENOMIC DNA]</scope>
    <source>
        <strain evidence="4">CGMCC 1.12803</strain>
    </source>
</reference>
<keyword evidence="2 3" id="KW-0449">Lipoprotein</keyword>
<comment type="similarity">
    <text evidence="1 2">Belongs to the outer membrane factor (OMF) (TC 1.B.17) family.</text>
</comment>
<dbReference type="SUPFAM" id="SSF56954">
    <property type="entry name" value="Outer membrane efflux proteins (OEP)"/>
    <property type="match status" value="1"/>
</dbReference>
<proteinExistence type="inferred from homology"/>
<keyword evidence="2" id="KW-0812">Transmembrane</keyword>
<name>A0A285ZUH5_9SPHI</name>
<protein>
    <submittedName>
        <fullName evidence="3">Efflux transporter, outer membrane factor (OMF) lipoprotein, NodT family</fullName>
    </submittedName>
</protein>
<dbReference type="Gene3D" id="1.20.1600.10">
    <property type="entry name" value="Outer membrane efflux proteins (OEP)"/>
    <property type="match status" value="1"/>
</dbReference>
<dbReference type="AlphaFoldDB" id="A0A285ZUH5"/>